<accession>A0A5E4V440</accession>
<dbReference type="AlphaFoldDB" id="A0A5E4V440"/>
<dbReference type="Proteomes" id="UP000343317">
    <property type="component" value="Unassembled WGS sequence"/>
</dbReference>
<keyword evidence="5" id="KW-1185">Reference proteome</keyword>
<evidence type="ECO:0000313" key="4">
    <source>
        <dbReference type="EMBL" id="VVE06563.1"/>
    </source>
</evidence>
<reference evidence="4 5" key="1">
    <citation type="submission" date="2019-08" db="EMBL/GenBank/DDBJ databases">
        <authorList>
            <person name="Peeters C."/>
        </authorList>
    </citation>
    <scope>NUCLEOTIDE SEQUENCE [LARGE SCALE GENOMIC DNA]</scope>
    <source>
        <strain evidence="4 5">LMG 31112</strain>
    </source>
</reference>
<dbReference type="Pfam" id="PF13692">
    <property type="entry name" value="Glyco_trans_1_4"/>
    <property type="match status" value="1"/>
</dbReference>
<comment type="similarity">
    <text evidence="1">Belongs to the glycosyltransferase group 1 family. Glycosyltransferase 4 subfamily.</text>
</comment>
<evidence type="ECO:0000313" key="5">
    <source>
        <dbReference type="Proteomes" id="UP000343317"/>
    </source>
</evidence>
<dbReference type="CDD" id="cd03801">
    <property type="entry name" value="GT4_PimA-like"/>
    <property type="match status" value="1"/>
</dbReference>
<name>A0A5E4V440_9BURK</name>
<organism evidence="4 5">
    <name type="scientific">Pandoraea horticolens</name>
    <dbReference type="NCBI Taxonomy" id="2508298"/>
    <lineage>
        <taxon>Bacteria</taxon>
        <taxon>Pseudomonadati</taxon>
        <taxon>Pseudomonadota</taxon>
        <taxon>Betaproteobacteria</taxon>
        <taxon>Burkholderiales</taxon>
        <taxon>Burkholderiaceae</taxon>
        <taxon>Pandoraea</taxon>
    </lineage>
</organism>
<protein>
    <submittedName>
        <fullName evidence="4">Uncharacterized protein</fullName>
    </submittedName>
</protein>
<evidence type="ECO:0000256" key="3">
    <source>
        <dbReference type="ARBA" id="ARBA00022679"/>
    </source>
</evidence>
<dbReference type="PANTHER" id="PTHR12526">
    <property type="entry name" value="GLYCOSYLTRANSFERASE"/>
    <property type="match status" value="1"/>
</dbReference>
<gene>
    <name evidence="4" type="ORF">PHO31112_02403</name>
</gene>
<dbReference type="SUPFAM" id="SSF53756">
    <property type="entry name" value="UDP-Glycosyltransferase/glycogen phosphorylase"/>
    <property type="match status" value="1"/>
</dbReference>
<proteinExistence type="inferred from homology"/>
<dbReference type="GO" id="GO:0016757">
    <property type="term" value="F:glycosyltransferase activity"/>
    <property type="evidence" value="ECO:0007669"/>
    <property type="project" value="UniProtKB-KW"/>
</dbReference>
<keyword evidence="2" id="KW-0328">Glycosyltransferase</keyword>
<sequence length="458" mass="51082">MYTFKIGFLPNSKGDGLCNRMARPAEKYNHSMTLGGDRDSIPTIRNSPRRSFILDRLGKPRAANTPQDAPNSRMKALIFSDFFCPSRQAGGSATALDYIVRRLDSSMAIEVITRSTEPDGTTLDVHADSWQPYGNALIRYCSRTSALLRLLPDAIRSKSPDLLFFNSLFSPSYTILPLIIARILGYRGGIVLAPRGELFESALALGALKKRLAIRLMRVLHLHRGVIWQVTSEFEENEVKRNFPSARVTRCNELLPPGVEVARRPIAKEAGSLRLVFVSRLARNKNLLYAIQLLERVKDKNVTLDIYGPIDDPTYWEECQVAIAKLDDPGRVRYKGIAERGQVVDIFAGYHAFLFPTLGENYGYVILEALLACRPVFLGTETPWRNLDEAGAGAVIDLGQPDVFAKKIESLRDMTQEAFDETCSKVEIYTKAYLLADESLTQRQIAVFSQAASASPEA</sequence>
<keyword evidence="3" id="KW-0808">Transferase</keyword>
<dbReference type="RefSeq" id="WP_150620712.1">
    <property type="nucleotide sequence ID" value="NZ_CABPSM010000006.1"/>
</dbReference>
<dbReference type="EMBL" id="CABPSM010000006">
    <property type="protein sequence ID" value="VVE06563.1"/>
    <property type="molecule type" value="Genomic_DNA"/>
</dbReference>
<evidence type="ECO:0000256" key="1">
    <source>
        <dbReference type="ARBA" id="ARBA00009481"/>
    </source>
</evidence>
<dbReference type="PANTHER" id="PTHR12526:SF640">
    <property type="entry name" value="COLANIC ACID BIOSYNTHESIS GLYCOSYLTRANSFERASE WCAL-RELATED"/>
    <property type="match status" value="1"/>
</dbReference>
<dbReference type="Gene3D" id="3.40.50.2000">
    <property type="entry name" value="Glycogen Phosphorylase B"/>
    <property type="match status" value="2"/>
</dbReference>
<evidence type="ECO:0000256" key="2">
    <source>
        <dbReference type="ARBA" id="ARBA00022676"/>
    </source>
</evidence>